<evidence type="ECO:0000313" key="7">
    <source>
        <dbReference type="Proteomes" id="UP001156664"/>
    </source>
</evidence>
<protein>
    <submittedName>
        <fullName evidence="6">Membrane protein</fullName>
    </submittedName>
</protein>
<keyword evidence="3 4" id="KW-0443">Lipid metabolism</keyword>
<keyword evidence="7" id="KW-1185">Reference proteome</keyword>
<accession>A0ABQ5YUP1</accession>
<dbReference type="CDD" id="cd07209">
    <property type="entry name" value="Pat_hypo_Ecoli_Z1214_like"/>
    <property type="match status" value="1"/>
</dbReference>
<keyword evidence="2 4" id="KW-0442">Lipid degradation</keyword>
<evidence type="ECO:0000259" key="5">
    <source>
        <dbReference type="PROSITE" id="PS51635"/>
    </source>
</evidence>
<dbReference type="InterPro" id="IPR016035">
    <property type="entry name" value="Acyl_Trfase/lysoPLipase"/>
</dbReference>
<evidence type="ECO:0000256" key="1">
    <source>
        <dbReference type="ARBA" id="ARBA00022801"/>
    </source>
</evidence>
<proteinExistence type="predicted"/>
<feature type="short sequence motif" description="GXSXG" evidence="4">
    <location>
        <begin position="38"/>
        <end position="42"/>
    </location>
</feature>
<dbReference type="Pfam" id="PF01734">
    <property type="entry name" value="Patatin"/>
    <property type="match status" value="1"/>
</dbReference>
<dbReference type="SUPFAM" id="SSF52151">
    <property type="entry name" value="FabD/lysophospholipase-like"/>
    <property type="match status" value="1"/>
</dbReference>
<keyword evidence="1 4" id="KW-0378">Hydrolase</keyword>
<feature type="short sequence motif" description="DGA/G" evidence="4">
    <location>
        <begin position="201"/>
        <end position="203"/>
    </location>
</feature>
<feature type="short sequence motif" description="GXGXXG" evidence="4">
    <location>
        <begin position="11"/>
        <end position="16"/>
    </location>
</feature>
<dbReference type="PANTHER" id="PTHR14226:SF57">
    <property type="entry name" value="BLR7027 PROTEIN"/>
    <property type="match status" value="1"/>
</dbReference>
<feature type="active site" description="Nucleophile" evidence="4">
    <location>
        <position position="40"/>
    </location>
</feature>
<name>A0ABQ5YUP1_9BURK</name>
<feature type="domain" description="PNPLA" evidence="5">
    <location>
        <begin position="7"/>
        <end position="214"/>
    </location>
</feature>
<evidence type="ECO:0000256" key="3">
    <source>
        <dbReference type="ARBA" id="ARBA00023098"/>
    </source>
</evidence>
<evidence type="ECO:0000256" key="4">
    <source>
        <dbReference type="PROSITE-ProRule" id="PRU01161"/>
    </source>
</evidence>
<dbReference type="InterPro" id="IPR002641">
    <property type="entry name" value="PNPLA_dom"/>
</dbReference>
<dbReference type="RefSeq" id="WP_284281923.1">
    <property type="nucleotide sequence ID" value="NZ_BSOJ01000028.1"/>
</dbReference>
<dbReference type="PROSITE" id="PS51635">
    <property type="entry name" value="PNPLA"/>
    <property type="match status" value="1"/>
</dbReference>
<dbReference type="Gene3D" id="3.40.1090.10">
    <property type="entry name" value="Cytosolic phospholipase A2 catalytic domain"/>
    <property type="match status" value="2"/>
</dbReference>
<evidence type="ECO:0000313" key="6">
    <source>
        <dbReference type="EMBL" id="GLR27186.1"/>
    </source>
</evidence>
<sequence length="381" mass="42339">MAEKVVLVLQGGGALGAYQAGAYCALHDEGIEPDWVAGISIGAINSAIIAGNAPSERAPQLRKFWNLVSSNLLLPKLSNTAAGRTLQNNLSANWVASFGVPGFFKPQNPLHALQGWLAGHSQALGVYDTSPLKHTLQELVDFERLNHPSVRFSVGAVNVETGNFVYFDNTQITIEPEHIMASGALPEGFPPIEIDGQWYWDGGLVSNTPLQYVIDQRLPEDLCIFQVDLFSAKGEMPKDLLEVMRRKDDIRYSSRTRLNTDLFRQNQKVRVIVNELLEKLPADALSADDKALLTQWSQHNSVTIAHLIYRQKDYEQHSKDYEFSRLSVNEHWEAGVNDVHFTLAQSHWKNRQKGQAGVHVFDFDRGHGSAAAATPSSQMAR</sequence>
<dbReference type="EMBL" id="BSOJ01000028">
    <property type="protein sequence ID" value="GLR27186.1"/>
    <property type="molecule type" value="Genomic_DNA"/>
</dbReference>
<dbReference type="InterPro" id="IPR050301">
    <property type="entry name" value="NTE"/>
</dbReference>
<evidence type="ECO:0000256" key="2">
    <source>
        <dbReference type="ARBA" id="ARBA00022963"/>
    </source>
</evidence>
<dbReference type="PANTHER" id="PTHR14226">
    <property type="entry name" value="NEUROPATHY TARGET ESTERASE/SWISS CHEESE D.MELANOGASTER"/>
    <property type="match status" value="1"/>
</dbReference>
<dbReference type="InterPro" id="IPR021095">
    <property type="entry name" value="DUF3734"/>
</dbReference>
<feature type="active site" description="Proton acceptor" evidence="4">
    <location>
        <position position="201"/>
    </location>
</feature>
<organism evidence="6 7">
    <name type="scientific">Limnobacter litoralis</name>
    <dbReference type="NCBI Taxonomy" id="481366"/>
    <lineage>
        <taxon>Bacteria</taxon>
        <taxon>Pseudomonadati</taxon>
        <taxon>Pseudomonadota</taxon>
        <taxon>Betaproteobacteria</taxon>
        <taxon>Burkholderiales</taxon>
        <taxon>Burkholderiaceae</taxon>
        <taxon>Limnobacter</taxon>
    </lineage>
</organism>
<dbReference type="Proteomes" id="UP001156664">
    <property type="component" value="Unassembled WGS sequence"/>
</dbReference>
<comment type="caution">
    <text evidence="6">The sequence shown here is derived from an EMBL/GenBank/DDBJ whole genome shotgun (WGS) entry which is preliminary data.</text>
</comment>
<reference evidence="7" key="1">
    <citation type="journal article" date="2019" name="Int. J. Syst. Evol. Microbiol.">
        <title>The Global Catalogue of Microorganisms (GCM) 10K type strain sequencing project: providing services to taxonomists for standard genome sequencing and annotation.</title>
        <authorList>
            <consortium name="The Broad Institute Genomics Platform"/>
            <consortium name="The Broad Institute Genome Sequencing Center for Infectious Disease"/>
            <person name="Wu L."/>
            <person name="Ma J."/>
        </authorList>
    </citation>
    <scope>NUCLEOTIDE SEQUENCE [LARGE SCALE GENOMIC DNA]</scope>
    <source>
        <strain evidence="7">NBRC 105857</strain>
    </source>
</reference>
<dbReference type="Pfam" id="PF12536">
    <property type="entry name" value="DUF3734"/>
    <property type="match status" value="1"/>
</dbReference>
<gene>
    <name evidence="6" type="ORF">GCM10007875_22770</name>
</gene>